<dbReference type="EMBL" id="CP053661">
    <property type="protein sequence ID" value="QKD80895.1"/>
    <property type="molecule type" value="Genomic_DNA"/>
</dbReference>
<dbReference type="KEGG" id="theu:HPC62_00755"/>
<proteinExistence type="predicted"/>
<sequence>MSSSRPSLESELQRLRQLRLAILRIHKALLESERGIYEEFHGPIRSNTEFFKLVIEDDGWFSWLRPISQFVVQIDDVVLSKKPVSMEQVDELFNRARVLMQPSEFGTELEKGYFRAIQRDPEIALMHAEVSRLMAAPDA</sequence>
<organism evidence="1 2">
    <name type="scientific">Thermoleptolyngbya sichuanensis A183</name>
    <dbReference type="NCBI Taxonomy" id="2737172"/>
    <lineage>
        <taxon>Bacteria</taxon>
        <taxon>Bacillati</taxon>
        <taxon>Cyanobacteriota</taxon>
        <taxon>Cyanophyceae</taxon>
        <taxon>Oculatellales</taxon>
        <taxon>Oculatellaceae</taxon>
        <taxon>Thermoleptolyngbya</taxon>
        <taxon>Thermoleptolyngbya sichuanensis</taxon>
    </lineage>
</organism>
<reference evidence="1 2" key="1">
    <citation type="submission" date="2020-05" db="EMBL/GenBank/DDBJ databases">
        <title>Complete genome sequence of of a novel Thermoleptolyngbya strain isolated from hot springs of Ganzi, Sichuan China.</title>
        <authorList>
            <person name="Tang J."/>
            <person name="Daroch M."/>
            <person name="Li L."/>
            <person name="Waleron K."/>
            <person name="Waleron M."/>
            <person name="Waleron M."/>
        </authorList>
    </citation>
    <scope>NUCLEOTIDE SEQUENCE [LARGE SCALE GENOMIC DNA]</scope>
    <source>
        <strain evidence="1 2">PKUAC-SCTA183</strain>
    </source>
</reference>
<gene>
    <name evidence="1" type="ORF">HPC62_00755</name>
</gene>
<keyword evidence="2" id="KW-1185">Reference proteome</keyword>
<accession>A0A6M8BDZ0</accession>
<dbReference type="Proteomes" id="UP000505210">
    <property type="component" value="Chromosome"/>
</dbReference>
<evidence type="ECO:0000313" key="1">
    <source>
        <dbReference type="EMBL" id="QKD80895.1"/>
    </source>
</evidence>
<evidence type="ECO:0000313" key="2">
    <source>
        <dbReference type="Proteomes" id="UP000505210"/>
    </source>
</evidence>
<protein>
    <submittedName>
        <fullName evidence="1">Uncharacterized protein</fullName>
    </submittedName>
</protein>
<dbReference type="AlphaFoldDB" id="A0A6M8BDZ0"/>
<name>A0A6M8BDZ0_9CYAN</name>
<dbReference type="RefSeq" id="WP_172353323.1">
    <property type="nucleotide sequence ID" value="NZ_CP053661.1"/>
</dbReference>